<feature type="region of interest" description="Disordered" evidence="1">
    <location>
        <begin position="1"/>
        <end position="491"/>
    </location>
</feature>
<comment type="caution">
    <text evidence="3">The sequence shown here is derived from an EMBL/GenBank/DDBJ whole genome shotgun (WGS) entry which is preliminary data.</text>
</comment>
<dbReference type="EMBL" id="PNFZ01000001">
    <property type="protein sequence ID" value="PMB99090.1"/>
    <property type="molecule type" value="Genomic_DNA"/>
</dbReference>
<evidence type="ECO:0000256" key="2">
    <source>
        <dbReference type="SAM" id="Phobius"/>
    </source>
</evidence>
<feature type="compositionally biased region" description="Acidic residues" evidence="1">
    <location>
        <begin position="453"/>
        <end position="467"/>
    </location>
</feature>
<feature type="compositionally biased region" description="Low complexity" evidence="1">
    <location>
        <begin position="39"/>
        <end position="58"/>
    </location>
</feature>
<sequence>MADEFMSRKARREAERRAAEQAFEARQSSGQPGQPPADTTPVQQTQEPAAQPAAGQQAIPSFDAAEVPPVRHERGPLAADRPVEEAPPQTAANRRRYDDASAPVREAERQRQQPQQSQPVQQHAAAQPQVKEIQSTPSPSQPVPSPPKPEHAPPPSATDLPAFATRAERRRYLREHGLVPAPADAPDETATRESGTGPTAQDTPDAASDDTEQAAAMTPRPPAPPVEENGEAEDKRPYPSAPARQATPSNLAGDLSDDAAHDRPHTMSPGAYAAGQPGTSAAPESGEVPVEHIGTQRMSPEARPDAAVASPPAATQPAASPLRAAQPMPSPSAQQTAAPEQAAAATPVPENARPVTGTAPPAAGGVDLTARRQRRAPVVKPPQTEGIRVVTGATQLARTQAAIDEARRADDAQTPTASGPAAGTPTDSAAEAEDHALRVRASGPMTTPIDAIPQEDLDKEVEGDAVESWDAPDAGEGDELASPPAPPMSARQITHEDGDILYDGEASKLPFIVLGVAGVAALILIIFALILIF</sequence>
<dbReference type="AlphaFoldDB" id="A0A2N6PK67"/>
<evidence type="ECO:0000313" key="3">
    <source>
        <dbReference type="EMBL" id="PMB99090.1"/>
    </source>
</evidence>
<keyword evidence="4" id="KW-1185">Reference proteome</keyword>
<keyword evidence="2" id="KW-0472">Membrane</keyword>
<keyword evidence="2" id="KW-0812">Transmembrane</keyword>
<feature type="compositionally biased region" description="Low complexity" evidence="1">
    <location>
        <begin position="305"/>
        <end position="350"/>
    </location>
</feature>
<reference evidence="3 4" key="1">
    <citation type="submission" date="2017-09" db="EMBL/GenBank/DDBJ databases">
        <title>Bacterial strain isolated from the female urinary microbiota.</title>
        <authorList>
            <person name="Thomas-White K."/>
            <person name="Kumar N."/>
            <person name="Forster S."/>
            <person name="Putonti C."/>
            <person name="Lawley T."/>
            <person name="Wolfe A.J."/>
        </authorList>
    </citation>
    <scope>NUCLEOTIDE SEQUENCE [LARGE SCALE GENOMIC DNA]</scope>
    <source>
        <strain evidence="3 4">UMB0680</strain>
    </source>
</reference>
<protein>
    <submittedName>
        <fullName evidence="3">Uncharacterized protein</fullName>
    </submittedName>
</protein>
<feature type="compositionally biased region" description="Polar residues" evidence="1">
    <location>
        <begin position="192"/>
        <end position="202"/>
    </location>
</feature>
<feature type="compositionally biased region" description="Pro residues" evidence="1">
    <location>
        <begin position="139"/>
        <end position="156"/>
    </location>
</feature>
<dbReference type="OrthoDB" id="4808439at2"/>
<gene>
    <name evidence="3" type="ORF">CJ198_00645</name>
</gene>
<keyword evidence="2" id="KW-1133">Transmembrane helix</keyword>
<accession>A0A2N6PK67</accession>
<dbReference type="RefSeq" id="WP_102159812.1">
    <property type="nucleotide sequence ID" value="NZ_PNFZ01000001.1"/>
</dbReference>
<feature type="compositionally biased region" description="Low complexity" evidence="1">
    <location>
        <begin position="112"/>
        <end position="138"/>
    </location>
</feature>
<name>A0A2N6PK67_9MICO</name>
<proteinExistence type="predicted"/>
<dbReference type="Proteomes" id="UP000235703">
    <property type="component" value="Unassembled WGS sequence"/>
</dbReference>
<evidence type="ECO:0000256" key="1">
    <source>
        <dbReference type="SAM" id="MobiDB-lite"/>
    </source>
</evidence>
<feature type="compositionally biased region" description="Basic and acidic residues" evidence="1">
    <location>
        <begin position="95"/>
        <end position="111"/>
    </location>
</feature>
<feature type="transmembrane region" description="Helical" evidence="2">
    <location>
        <begin position="509"/>
        <end position="532"/>
    </location>
</feature>
<organism evidence="3 4">
    <name type="scientific">Brevibacterium luteolum</name>
    <dbReference type="NCBI Taxonomy" id="199591"/>
    <lineage>
        <taxon>Bacteria</taxon>
        <taxon>Bacillati</taxon>
        <taxon>Actinomycetota</taxon>
        <taxon>Actinomycetes</taxon>
        <taxon>Micrococcales</taxon>
        <taxon>Brevibacteriaceae</taxon>
        <taxon>Brevibacterium</taxon>
    </lineage>
</organism>
<evidence type="ECO:0000313" key="4">
    <source>
        <dbReference type="Proteomes" id="UP000235703"/>
    </source>
</evidence>